<dbReference type="InterPro" id="IPR042119">
    <property type="entry name" value="QueA_dom2"/>
</dbReference>
<evidence type="ECO:0000256" key="6">
    <source>
        <dbReference type="ARBA" id="ARBA00022691"/>
    </source>
</evidence>
<evidence type="ECO:0000256" key="2">
    <source>
        <dbReference type="ARBA" id="ARBA00004691"/>
    </source>
</evidence>
<dbReference type="RefSeq" id="WP_066593420.1">
    <property type="nucleotide sequence ID" value="NZ_CAJTBZ010000019.1"/>
</dbReference>
<protein>
    <recommendedName>
        <fullName evidence="11 13">S-adenosylmethionine:tRNA ribosyltransferase-isomerase</fullName>
        <ecNumber evidence="10 13">2.4.99.17</ecNumber>
    </recommendedName>
    <alternativeName>
        <fullName evidence="12 13">Queuosine biosynthesis protein QueA</fullName>
    </alternativeName>
</protein>
<dbReference type="SUPFAM" id="SSF111337">
    <property type="entry name" value="QueA-like"/>
    <property type="match status" value="1"/>
</dbReference>
<dbReference type="NCBIfam" id="NF001140">
    <property type="entry name" value="PRK00147.1"/>
    <property type="match status" value="1"/>
</dbReference>
<sequence>METEQYLSDFDFELPEELIAQFPLADRTASRLLHVSKDGKIEDLTFRDILKLLRKDDLLVFNNTKVIKARLNGNKESGGAVEAMLERILGEYEVLTMLRSSKSPKPGTKLFFVKDGVEGRAEAEVTGRQGEFFLLQFTEPVLDVLEKFGKVPLPPYITHAASKSDESRYQTVYAKEPGAVAAPTAGLHFTDELLKDIKALGCEEVFVTLHVGAGTFQPVRSEKLSEHKMHSEWYHIDQKTADAINKALKEGRRVVCVGTTSLRAVESAAALEEDNQVKAGIHETRLFIKPGYKFKVCGAMVTNFHLPKSTLVMLVSALSGKDEIFKAYKHAVEEKYRFFSYGDACFLEKKETV</sequence>
<keyword evidence="6 13" id="KW-0949">S-adenosyl-L-methionine</keyword>
<dbReference type="Pfam" id="PF02547">
    <property type="entry name" value="Queuosine_synth"/>
    <property type="match status" value="1"/>
</dbReference>
<comment type="caution">
    <text evidence="14">The sequence shown here is derived from an EMBL/GenBank/DDBJ whole genome shotgun (WGS) entry which is preliminary data.</text>
</comment>
<evidence type="ECO:0000256" key="4">
    <source>
        <dbReference type="ARBA" id="ARBA00022490"/>
    </source>
</evidence>
<dbReference type="Gene3D" id="3.40.1780.10">
    <property type="entry name" value="QueA-like"/>
    <property type="match status" value="1"/>
</dbReference>
<comment type="similarity">
    <text evidence="9 13">Belongs to the QueA family.</text>
</comment>
<dbReference type="GeneID" id="78361728"/>
<evidence type="ECO:0000256" key="13">
    <source>
        <dbReference type="HAMAP-Rule" id="MF_00113"/>
    </source>
</evidence>
<dbReference type="Gene3D" id="2.40.10.240">
    <property type="entry name" value="QueA-like"/>
    <property type="match status" value="1"/>
</dbReference>
<dbReference type="GO" id="GO:0008616">
    <property type="term" value="P:tRNA queuosine(34) biosynthetic process"/>
    <property type="evidence" value="ECO:0007669"/>
    <property type="project" value="UniProtKB-UniRule"/>
</dbReference>
<evidence type="ECO:0000256" key="12">
    <source>
        <dbReference type="ARBA" id="ARBA00076160"/>
    </source>
</evidence>
<evidence type="ECO:0000256" key="7">
    <source>
        <dbReference type="ARBA" id="ARBA00022785"/>
    </source>
</evidence>
<dbReference type="Proteomes" id="UP000214610">
    <property type="component" value="Unassembled WGS sequence"/>
</dbReference>
<dbReference type="InterPro" id="IPR036100">
    <property type="entry name" value="QueA_sf"/>
</dbReference>
<dbReference type="HAMAP" id="MF_00113">
    <property type="entry name" value="QueA"/>
    <property type="match status" value="1"/>
</dbReference>
<gene>
    <name evidence="13" type="primary">queA</name>
    <name evidence="14" type="ORF">ADH67_06775</name>
</gene>
<dbReference type="GO" id="GO:0051075">
    <property type="term" value="F:S-adenosylmethionine:tRNA ribosyltransferase-isomerase activity"/>
    <property type="evidence" value="ECO:0007669"/>
    <property type="project" value="UniProtKB-EC"/>
</dbReference>
<comment type="subcellular location">
    <subcellularLocation>
        <location evidence="1 13">Cytoplasm</location>
    </subcellularLocation>
</comment>
<comment type="subunit">
    <text evidence="3 13">Monomer.</text>
</comment>
<dbReference type="InterPro" id="IPR042118">
    <property type="entry name" value="QueA_dom1"/>
</dbReference>
<evidence type="ECO:0000256" key="9">
    <source>
        <dbReference type="ARBA" id="ARBA00061210"/>
    </source>
</evidence>
<keyword evidence="14" id="KW-0413">Isomerase</keyword>
<evidence type="ECO:0000256" key="11">
    <source>
        <dbReference type="ARBA" id="ARBA00069325"/>
    </source>
</evidence>
<evidence type="ECO:0000256" key="5">
    <source>
        <dbReference type="ARBA" id="ARBA00022679"/>
    </source>
</evidence>
<evidence type="ECO:0000256" key="1">
    <source>
        <dbReference type="ARBA" id="ARBA00004496"/>
    </source>
</evidence>
<comment type="function">
    <text evidence="13">Transfers and isomerizes the ribose moiety from AdoMet to the 7-aminomethyl group of 7-deazaguanine (preQ1-tRNA) to give epoxyqueuosine (oQ-tRNA).</text>
</comment>
<dbReference type="EC" id="2.4.99.17" evidence="10 13"/>
<dbReference type="UniPathway" id="UPA00392"/>
<keyword evidence="4 13" id="KW-0963">Cytoplasm</keyword>
<dbReference type="GO" id="GO:0005737">
    <property type="term" value="C:cytoplasm"/>
    <property type="evidence" value="ECO:0007669"/>
    <property type="project" value="UniProtKB-SubCell"/>
</dbReference>
<dbReference type="InterPro" id="IPR003699">
    <property type="entry name" value="QueA"/>
</dbReference>
<dbReference type="PANTHER" id="PTHR30307">
    <property type="entry name" value="S-ADENOSYLMETHIONINE:TRNA RIBOSYLTRANSFERASE-ISOMERASE"/>
    <property type="match status" value="1"/>
</dbReference>
<dbReference type="EMBL" id="NHMP01000003">
    <property type="protein sequence ID" value="OXE49824.1"/>
    <property type="molecule type" value="Genomic_DNA"/>
</dbReference>
<reference evidence="15" key="1">
    <citation type="submission" date="2017-05" db="EMBL/GenBank/DDBJ databases">
        <title>Improved OligoMM genomes.</title>
        <authorList>
            <person name="Garzetti D."/>
        </authorList>
    </citation>
    <scope>NUCLEOTIDE SEQUENCE [LARGE SCALE GENOMIC DNA]</scope>
    <source>
        <strain evidence="15">YL45</strain>
    </source>
</reference>
<evidence type="ECO:0000256" key="8">
    <source>
        <dbReference type="ARBA" id="ARBA00052751"/>
    </source>
</evidence>
<comment type="catalytic activity">
    <reaction evidence="8 13">
        <text>7-aminomethyl-7-carbaguanosine(34) in tRNA + S-adenosyl-L-methionine = epoxyqueuosine(34) in tRNA + adenine + L-methionine + 2 H(+)</text>
        <dbReference type="Rhea" id="RHEA:32155"/>
        <dbReference type="Rhea" id="RHEA-COMP:10342"/>
        <dbReference type="Rhea" id="RHEA-COMP:18582"/>
        <dbReference type="ChEBI" id="CHEBI:15378"/>
        <dbReference type="ChEBI" id="CHEBI:16708"/>
        <dbReference type="ChEBI" id="CHEBI:57844"/>
        <dbReference type="ChEBI" id="CHEBI:59789"/>
        <dbReference type="ChEBI" id="CHEBI:82833"/>
        <dbReference type="ChEBI" id="CHEBI:194443"/>
        <dbReference type="EC" id="2.4.99.17"/>
    </reaction>
</comment>
<evidence type="ECO:0000256" key="10">
    <source>
        <dbReference type="ARBA" id="ARBA00066503"/>
    </source>
</evidence>
<dbReference type="NCBIfam" id="TIGR00113">
    <property type="entry name" value="queA"/>
    <property type="match status" value="1"/>
</dbReference>
<keyword evidence="5 13" id="KW-0808">Transferase</keyword>
<organism evidence="14 15">
    <name type="scientific">Turicimonas muris</name>
    <dbReference type="NCBI Taxonomy" id="1796652"/>
    <lineage>
        <taxon>Bacteria</taxon>
        <taxon>Pseudomonadati</taxon>
        <taxon>Pseudomonadota</taxon>
        <taxon>Betaproteobacteria</taxon>
        <taxon>Burkholderiales</taxon>
        <taxon>Sutterellaceae</taxon>
        <taxon>Turicimonas</taxon>
    </lineage>
</organism>
<dbReference type="FunFam" id="3.40.1780.10:FF:000001">
    <property type="entry name" value="S-adenosylmethionine:tRNA ribosyltransferase-isomerase"/>
    <property type="match status" value="1"/>
</dbReference>
<evidence type="ECO:0000313" key="14">
    <source>
        <dbReference type="EMBL" id="OXE49824.1"/>
    </source>
</evidence>
<keyword evidence="7 13" id="KW-0671">Queuosine biosynthesis</keyword>
<evidence type="ECO:0000256" key="3">
    <source>
        <dbReference type="ARBA" id="ARBA00011245"/>
    </source>
</evidence>
<keyword evidence="15" id="KW-1185">Reference proteome</keyword>
<evidence type="ECO:0000313" key="15">
    <source>
        <dbReference type="Proteomes" id="UP000214610"/>
    </source>
</evidence>
<dbReference type="PANTHER" id="PTHR30307:SF0">
    <property type="entry name" value="S-ADENOSYLMETHIONINE:TRNA RIBOSYLTRANSFERASE-ISOMERASE"/>
    <property type="match status" value="1"/>
</dbReference>
<dbReference type="AlphaFoldDB" id="A0A227KPE2"/>
<proteinExistence type="inferred from homology"/>
<accession>A0A227KPE2</accession>
<name>A0A227KPE2_9BURK</name>
<comment type="pathway">
    <text evidence="2 13">tRNA modification; tRNA-queuosine biosynthesis.</text>
</comment>